<dbReference type="InParanoid" id="A0A6P9DBK3"/>
<evidence type="ECO:0000313" key="8">
    <source>
        <dbReference type="RefSeq" id="XP_034292334.1"/>
    </source>
</evidence>
<dbReference type="InterPro" id="IPR041179">
    <property type="entry name" value="C10orf90_N"/>
</dbReference>
<dbReference type="AlphaFoldDB" id="A0A6P9DBK3"/>
<dbReference type="KEGG" id="pgut:117676725"/>
<protein>
    <submittedName>
        <fullName evidence="8">(E2-independent) E3 ubiquitin-conjugating enzyme FATS isoform X1</fullName>
    </submittedName>
</protein>
<dbReference type="Pfam" id="PF17730">
    <property type="entry name" value="Centro_C10orf90"/>
    <property type="match status" value="1"/>
</dbReference>
<dbReference type="GO" id="GO:0005814">
    <property type="term" value="C:centriole"/>
    <property type="evidence" value="ECO:0007669"/>
    <property type="project" value="TreeGrafter"/>
</dbReference>
<feature type="compositionally biased region" description="Polar residues" evidence="4">
    <location>
        <begin position="255"/>
        <end position="265"/>
    </location>
</feature>
<gene>
    <name evidence="8" type="primary">CUNH10orf90</name>
</gene>
<dbReference type="PANTHER" id="PTHR21553:SF24">
    <property type="entry name" value="(E2-INDEPENDENT) E3 UBIQUITIN-CONJUGATING ENZYME FATS"/>
    <property type="match status" value="1"/>
</dbReference>
<dbReference type="GO" id="GO:0005813">
    <property type="term" value="C:centrosome"/>
    <property type="evidence" value="ECO:0007669"/>
    <property type="project" value="UniProtKB-SubCell"/>
</dbReference>
<comment type="subcellular location">
    <subcellularLocation>
        <location evidence="1">Cytoplasm</location>
        <location evidence="1">Cytoskeleton</location>
        <location evidence="1">Microtubule organizing center</location>
        <location evidence="1">Centrosome</location>
    </subcellularLocation>
</comment>
<evidence type="ECO:0000313" key="7">
    <source>
        <dbReference type="Proteomes" id="UP001652622"/>
    </source>
</evidence>
<reference evidence="8" key="1">
    <citation type="submission" date="2025-08" db="UniProtKB">
        <authorList>
            <consortium name="RefSeq"/>
        </authorList>
    </citation>
    <scope>IDENTIFICATION</scope>
    <source>
        <tissue evidence="8">Blood</tissue>
    </source>
</reference>
<sequence>MPSQEKKTMFFRCMAYNQIETPTVTWKPERTAFISQINYSSWVKPCCLEIRENCYGVKNGRKCKVIQFNKATNKESTLTQGSFPLQNAKMISSILISQTIDENKSRENKSAFPVQSVITQSDVYHMNQSLANHNSVNINTAFIFLPRKLGFQTTSEDNVFNSKEEKSWHNQKKGFASITITAKRVVPPSNNNIQANTFDPSCLECQENKQLITTVPTSGVTGLRKLSQSLHSQANDQNRSVNEITDSESRLQSCKRQSDWISNSPKRMIPSDNTHKKQTPLSFTSSVHLTISQQCPKTIYYVDKSLLVPVDQLQTNTQKMHRSVVSFHINCSSQNTTPDGVDSLANGKLITKVVKFPEDHKASFKAIWNSDLQDIYLDKKQRLEIETLGTEDFWKNASPSETLSVLTNPQEVDNLREIKNNDIPSSENPMTLSSYFPHWTYYEDAHGFSGSNRKQSRRDKYHELASASFLEQSSKKESIIDGRISLKDKHLPKGTSESKVQAFQNQKFSDLAHHIKISSKSLLDENDCNRKVLCSKGDYKLYGSASQSKEHKINVNKEMVNRLTTSAAHEPDVHHEKYEAFQLSEVCFEPEKIPASPLTLREALEVHKPHFISRSQERLKKLEHIVQLRKAQCESENLGKKQGTDLSCKLSSTSITSKKKQYTVPHPLSDNLFKPKERYISEKEMHMRSKRIYNNLPEVKKKQEEKQKRIIIQSNRKRVEIFKKQLLDQLLQRNTE</sequence>
<feature type="region of interest" description="Disordered" evidence="4">
    <location>
        <begin position="230"/>
        <end position="249"/>
    </location>
</feature>
<keyword evidence="7" id="KW-1185">Reference proteome</keyword>
<dbReference type="Proteomes" id="UP001652622">
    <property type="component" value="Unplaced"/>
</dbReference>
<accession>A0A6P9DBK3</accession>
<dbReference type="CTD" id="102313218"/>
<name>A0A6P9DBK3_PANGU</name>
<dbReference type="GeneID" id="117676725"/>
<keyword evidence="2" id="KW-0963">Cytoplasm</keyword>
<dbReference type="Pfam" id="PF15309">
    <property type="entry name" value="ALMS_motif"/>
    <property type="match status" value="1"/>
</dbReference>
<keyword evidence="3" id="KW-0206">Cytoskeleton</keyword>
<evidence type="ECO:0000256" key="2">
    <source>
        <dbReference type="ARBA" id="ARBA00022490"/>
    </source>
</evidence>
<feature type="domain" description="ALMS motif" evidence="5">
    <location>
        <begin position="597"/>
        <end position="734"/>
    </location>
</feature>
<dbReference type="OMA" id="HEYWVTH"/>
<feature type="region of interest" description="Disordered" evidence="4">
    <location>
        <begin position="255"/>
        <end position="279"/>
    </location>
</feature>
<proteinExistence type="predicted"/>
<evidence type="ECO:0000256" key="1">
    <source>
        <dbReference type="ARBA" id="ARBA00004300"/>
    </source>
</evidence>
<evidence type="ECO:0000259" key="6">
    <source>
        <dbReference type="Pfam" id="PF17730"/>
    </source>
</evidence>
<evidence type="ECO:0000256" key="3">
    <source>
        <dbReference type="ARBA" id="ARBA00023212"/>
    </source>
</evidence>
<dbReference type="GO" id="GO:0046599">
    <property type="term" value="P:regulation of centriole replication"/>
    <property type="evidence" value="ECO:0007669"/>
    <property type="project" value="TreeGrafter"/>
</dbReference>
<dbReference type="GO" id="GO:0008017">
    <property type="term" value="F:microtubule binding"/>
    <property type="evidence" value="ECO:0007669"/>
    <property type="project" value="TreeGrafter"/>
</dbReference>
<dbReference type="GO" id="GO:0005829">
    <property type="term" value="C:cytosol"/>
    <property type="evidence" value="ECO:0007669"/>
    <property type="project" value="TreeGrafter"/>
</dbReference>
<feature type="domain" description="Centrosomal protein C10orf90 N-terminal" evidence="6">
    <location>
        <begin position="94"/>
        <end position="591"/>
    </location>
</feature>
<dbReference type="InterPro" id="IPR029299">
    <property type="entry name" value="ALMS_motif"/>
</dbReference>
<organism evidence="7 8">
    <name type="scientific">Pantherophis guttatus</name>
    <name type="common">Corn snake</name>
    <name type="synonym">Elaphe guttata</name>
    <dbReference type="NCBI Taxonomy" id="94885"/>
    <lineage>
        <taxon>Eukaryota</taxon>
        <taxon>Metazoa</taxon>
        <taxon>Chordata</taxon>
        <taxon>Craniata</taxon>
        <taxon>Vertebrata</taxon>
        <taxon>Euteleostomi</taxon>
        <taxon>Lepidosauria</taxon>
        <taxon>Squamata</taxon>
        <taxon>Bifurcata</taxon>
        <taxon>Unidentata</taxon>
        <taxon>Episquamata</taxon>
        <taxon>Toxicofera</taxon>
        <taxon>Serpentes</taxon>
        <taxon>Colubroidea</taxon>
        <taxon>Colubridae</taxon>
        <taxon>Colubrinae</taxon>
        <taxon>Pantherophis</taxon>
    </lineage>
</organism>
<dbReference type="RefSeq" id="XP_034292334.1">
    <property type="nucleotide sequence ID" value="XM_034436443.2"/>
</dbReference>
<dbReference type="PANTHER" id="PTHR21553">
    <property type="entry name" value="ALMS1-RELATED"/>
    <property type="match status" value="1"/>
</dbReference>
<evidence type="ECO:0000259" key="5">
    <source>
        <dbReference type="Pfam" id="PF15309"/>
    </source>
</evidence>
<evidence type="ECO:0000256" key="4">
    <source>
        <dbReference type="SAM" id="MobiDB-lite"/>
    </source>
</evidence>